<feature type="domain" description="ABC transmembrane type-1" evidence="9">
    <location>
        <begin position="145"/>
        <end position="324"/>
    </location>
</feature>
<comment type="similarity">
    <text evidence="7">Belongs to the binding-protein-dependent transport system permease family.</text>
</comment>
<feature type="transmembrane region" description="Helical" evidence="7">
    <location>
        <begin position="567"/>
        <end position="596"/>
    </location>
</feature>
<dbReference type="AlphaFoldDB" id="A0A9W6HX59"/>
<dbReference type="CDD" id="cd06261">
    <property type="entry name" value="TM_PBP2"/>
    <property type="match status" value="2"/>
</dbReference>
<evidence type="ECO:0000256" key="8">
    <source>
        <dbReference type="SAM" id="MobiDB-lite"/>
    </source>
</evidence>
<sequence>MTSPSASPASFWPPAALRGGTRAPLRLARLTGAAAAVVAAYLLFRGTATLPHDDDAAPFRFVGDARDWVDANRNESPVFLFLVNYVRLLVGGLHDALHLVPQVLGWAGTTGLAGALGWLAGGGRVAAVALAGFASFGVLGVWRESADTLTLVLAAVLLSLLLGLPLGVWAGRSVRLRRLLTPVLDVMQIMPTFAYLAPMVVFFQIGPASATVATLVYSIPPAIRITALAVDRVPHVAVEASTALGATRWQTLRKVHLPVARATVALAVNQTFMMALSMVVIAALIAAPGLGSGIVTGLSRADVGLMLPAGVAIVVMAVVLDRMTTAAATREPSARGRIAAATAILLCGVVAARFLPAEFPENWVLRLAGPVNEVVDWVKSSWYGVTAVARDVTTEALLNPLQEVLTTAPWWLVAAVVFVSAWRGGGYGPALVAVGCLLATALLGLWQHTMETLTTVLAGVAPALAAGLVLGVAAARSRRFAAVQRPLLDAAQTMPPFVYLLPALALFGATRFTAVLASVVYAVPPVVRLVEDGIGGVSPAVVEAARSCGSTERQVLWKVRLPMARKAILLAANQGIVMTLAMVVVGGLVGAGGLGYDVVSGFSRRADFGMGFAAGLATVLVGITLDRITRGAAERPARKVPRQFPESLTEGRGSHEDRT</sequence>
<feature type="domain" description="ABC transmembrane type-1" evidence="9">
    <location>
        <begin position="449"/>
        <end position="629"/>
    </location>
</feature>
<evidence type="ECO:0000256" key="6">
    <source>
        <dbReference type="ARBA" id="ARBA00023136"/>
    </source>
</evidence>
<dbReference type="InterPro" id="IPR035906">
    <property type="entry name" value="MetI-like_sf"/>
</dbReference>
<dbReference type="EMBL" id="BSEV01000002">
    <property type="protein sequence ID" value="GLK07951.1"/>
    <property type="molecule type" value="Genomic_DNA"/>
</dbReference>
<accession>A0A9W6HX59</accession>
<dbReference type="GO" id="GO:0031460">
    <property type="term" value="P:glycine betaine transport"/>
    <property type="evidence" value="ECO:0007669"/>
    <property type="project" value="TreeGrafter"/>
</dbReference>
<comment type="subcellular location">
    <subcellularLocation>
        <location evidence="7">Cell membrane</location>
        <topology evidence="7">Multi-pass membrane protein</topology>
    </subcellularLocation>
    <subcellularLocation>
        <location evidence="1">Membrane</location>
        <topology evidence="1">Multi-pass membrane protein</topology>
    </subcellularLocation>
</comment>
<feature type="transmembrane region" description="Helical" evidence="7">
    <location>
        <begin position="192"/>
        <end position="217"/>
    </location>
</feature>
<dbReference type="InterPro" id="IPR000515">
    <property type="entry name" value="MetI-like"/>
</dbReference>
<dbReference type="PANTHER" id="PTHR47737:SF1">
    <property type="entry name" value="GLYCINE BETAINE_PROLINE BETAINE TRANSPORT SYSTEM PERMEASE PROTEIN PROW"/>
    <property type="match status" value="1"/>
</dbReference>
<dbReference type="Proteomes" id="UP001143474">
    <property type="component" value="Unassembled WGS sequence"/>
</dbReference>
<gene>
    <name evidence="10" type="ORF">GCM10017600_13560</name>
</gene>
<feature type="region of interest" description="Disordered" evidence="8">
    <location>
        <begin position="634"/>
        <end position="659"/>
    </location>
</feature>
<keyword evidence="2 7" id="KW-0813">Transport</keyword>
<reference evidence="10" key="2">
    <citation type="submission" date="2023-01" db="EMBL/GenBank/DDBJ databases">
        <authorList>
            <person name="Sun Q."/>
            <person name="Evtushenko L."/>
        </authorList>
    </citation>
    <scope>NUCLEOTIDE SEQUENCE</scope>
    <source>
        <strain evidence="10">VKM Ac-2007</strain>
    </source>
</reference>
<evidence type="ECO:0000313" key="11">
    <source>
        <dbReference type="Proteomes" id="UP001143474"/>
    </source>
</evidence>
<keyword evidence="6 7" id="KW-0472">Membrane</keyword>
<protein>
    <submittedName>
        <fullName evidence="10">Glycine/betaine ABC transporter permease</fullName>
    </submittedName>
</protein>
<feature type="transmembrane region" description="Helical" evidence="7">
    <location>
        <begin position="305"/>
        <end position="324"/>
    </location>
</feature>
<feature type="transmembrane region" description="Helical" evidence="7">
    <location>
        <begin position="336"/>
        <end position="355"/>
    </location>
</feature>
<feature type="transmembrane region" description="Helical" evidence="7">
    <location>
        <begin position="608"/>
        <end position="625"/>
    </location>
</feature>
<dbReference type="PROSITE" id="PS50928">
    <property type="entry name" value="ABC_TM1"/>
    <property type="match status" value="2"/>
</dbReference>
<comment type="caution">
    <text evidence="10">The sequence shown here is derived from an EMBL/GenBank/DDBJ whole genome shotgun (WGS) entry which is preliminary data.</text>
</comment>
<dbReference type="PANTHER" id="PTHR47737">
    <property type="entry name" value="GLYCINE BETAINE/PROLINE BETAINE TRANSPORT SYSTEM PERMEASE PROTEIN PROW"/>
    <property type="match status" value="1"/>
</dbReference>
<evidence type="ECO:0000313" key="10">
    <source>
        <dbReference type="EMBL" id="GLK07951.1"/>
    </source>
</evidence>
<evidence type="ECO:0000256" key="5">
    <source>
        <dbReference type="ARBA" id="ARBA00022989"/>
    </source>
</evidence>
<evidence type="ECO:0000259" key="9">
    <source>
        <dbReference type="PROSITE" id="PS50928"/>
    </source>
</evidence>
<evidence type="ECO:0000256" key="3">
    <source>
        <dbReference type="ARBA" id="ARBA00022475"/>
    </source>
</evidence>
<dbReference type="Gene3D" id="1.10.3720.10">
    <property type="entry name" value="MetI-like"/>
    <property type="match status" value="2"/>
</dbReference>
<dbReference type="GO" id="GO:0015871">
    <property type="term" value="P:choline transport"/>
    <property type="evidence" value="ECO:0007669"/>
    <property type="project" value="TreeGrafter"/>
</dbReference>
<dbReference type="RefSeq" id="WP_271216478.1">
    <property type="nucleotide sequence ID" value="NZ_BAAAVD010000024.1"/>
</dbReference>
<feature type="transmembrane region" description="Helical" evidence="7">
    <location>
        <begin position="27"/>
        <end position="44"/>
    </location>
</feature>
<dbReference type="FunFam" id="1.10.3720.10:FF:000001">
    <property type="entry name" value="Glycine betaine ABC transporter, permease"/>
    <property type="match status" value="1"/>
</dbReference>
<feature type="transmembrane region" description="Helical" evidence="7">
    <location>
        <begin position="149"/>
        <end position="172"/>
    </location>
</feature>
<dbReference type="GO" id="GO:0015226">
    <property type="term" value="F:carnitine transmembrane transporter activity"/>
    <property type="evidence" value="ECO:0007669"/>
    <property type="project" value="TreeGrafter"/>
</dbReference>
<keyword evidence="5 7" id="KW-1133">Transmembrane helix</keyword>
<feature type="transmembrane region" description="Helical" evidence="7">
    <location>
        <begin position="429"/>
        <end position="447"/>
    </location>
</feature>
<dbReference type="SUPFAM" id="SSF161098">
    <property type="entry name" value="MetI-like"/>
    <property type="match status" value="2"/>
</dbReference>
<evidence type="ECO:0000256" key="7">
    <source>
        <dbReference type="RuleBase" id="RU363032"/>
    </source>
</evidence>
<feature type="transmembrane region" description="Helical" evidence="7">
    <location>
        <begin position="125"/>
        <end position="142"/>
    </location>
</feature>
<keyword evidence="3" id="KW-1003">Cell membrane</keyword>
<name>A0A9W6HX59_9ACTN</name>
<reference evidence="10" key="1">
    <citation type="journal article" date="2014" name="Int. J. Syst. Evol. Microbiol.">
        <title>Complete genome sequence of Corynebacterium casei LMG S-19264T (=DSM 44701T), isolated from a smear-ripened cheese.</title>
        <authorList>
            <consortium name="US DOE Joint Genome Institute (JGI-PGF)"/>
            <person name="Walter F."/>
            <person name="Albersmeier A."/>
            <person name="Kalinowski J."/>
            <person name="Ruckert C."/>
        </authorList>
    </citation>
    <scope>NUCLEOTIDE SEQUENCE</scope>
    <source>
        <strain evidence="10">VKM Ac-2007</strain>
    </source>
</reference>
<evidence type="ECO:0000256" key="2">
    <source>
        <dbReference type="ARBA" id="ARBA00022448"/>
    </source>
</evidence>
<evidence type="ECO:0000256" key="4">
    <source>
        <dbReference type="ARBA" id="ARBA00022692"/>
    </source>
</evidence>
<evidence type="ECO:0000256" key="1">
    <source>
        <dbReference type="ARBA" id="ARBA00004141"/>
    </source>
</evidence>
<dbReference type="Pfam" id="PF00528">
    <property type="entry name" value="BPD_transp_1"/>
    <property type="match status" value="2"/>
</dbReference>
<keyword evidence="4 7" id="KW-0812">Transmembrane</keyword>
<dbReference type="GO" id="GO:0005275">
    <property type="term" value="F:amine transmembrane transporter activity"/>
    <property type="evidence" value="ECO:0007669"/>
    <property type="project" value="TreeGrafter"/>
</dbReference>
<proteinExistence type="inferred from homology"/>
<keyword evidence="11" id="KW-1185">Reference proteome</keyword>
<dbReference type="GO" id="GO:0043190">
    <property type="term" value="C:ATP-binding cassette (ABC) transporter complex"/>
    <property type="evidence" value="ECO:0007669"/>
    <property type="project" value="TreeGrafter"/>
</dbReference>
<organism evidence="10 11">
    <name type="scientific">Streptosporangium carneum</name>
    <dbReference type="NCBI Taxonomy" id="47481"/>
    <lineage>
        <taxon>Bacteria</taxon>
        <taxon>Bacillati</taxon>
        <taxon>Actinomycetota</taxon>
        <taxon>Actinomycetes</taxon>
        <taxon>Streptosporangiales</taxon>
        <taxon>Streptosporangiaceae</taxon>
        <taxon>Streptosporangium</taxon>
    </lineage>
</organism>
<feature type="transmembrane region" description="Helical" evidence="7">
    <location>
        <begin position="453"/>
        <end position="475"/>
    </location>
</feature>